<name>A0ABQ5WT55_9PROT</name>
<evidence type="ECO:0000313" key="2">
    <source>
        <dbReference type="Proteomes" id="UP001156629"/>
    </source>
</evidence>
<sequence>MRAAMLIGGDICRKLWKRNAIVAVAGWDGPEGRSRAVESENGCIGGGFPLLRASHRHPWRSVLTKFNTQERNSG</sequence>
<gene>
    <name evidence="1" type="ORF">GCM10007870_23170</name>
</gene>
<protein>
    <submittedName>
        <fullName evidence="1">Uncharacterized protein</fullName>
    </submittedName>
</protein>
<proteinExistence type="predicted"/>
<keyword evidence="2" id="KW-1185">Reference proteome</keyword>
<organism evidence="1 2">
    <name type="scientific">Gluconobacter kondonii</name>
    <dbReference type="NCBI Taxonomy" id="941463"/>
    <lineage>
        <taxon>Bacteria</taxon>
        <taxon>Pseudomonadati</taxon>
        <taxon>Pseudomonadota</taxon>
        <taxon>Alphaproteobacteria</taxon>
        <taxon>Acetobacterales</taxon>
        <taxon>Acetobacteraceae</taxon>
        <taxon>Gluconobacter</taxon>
    </lineage>
</organism>
<accession>A0ABQ5WT55</accession>
<dbReference type="Proteomes" id="UP001156629">
    <property type="component" value="Unassembled WGS sequence"/>
</dbReference>
<comment type="caution">
    <text evidence="1">The sequence shown here is derived from an EMBL/GenBank/DDBJ whole genome shotgun (WGS) entry which is preliminary data.</text>
</comment>
<evidence type="ECO:0000313" key="1">
    <source>
        <dbReference type="EMBL" id="GLQ66732.1"/>
    </source>
</evidence>
<reference evidence="2" key="1">
    <citation type="journal article" date="2019" name="Int. J. Syst. Evol. Microbiol.">
        <title>The Global Catalogue of Microorganisms (GCM) 10K type strain sequencing project: providing services to taxonomists for standard genome sequencing and annotation.</title>
        <authorList>
            <consortium name="The Broad Institute Genomics Platform"/>
            <consortium name="The Broad Institute Genome Sequencing Center for Infectious Disease"/>
            <person name="Wu L."/>
            <person name="Ma J."/>
        </authorList>
    </citation>
    <scope>NUCLEOTIDE SEQUENCE [LARGE SCALE GENOMIC DNA]</scope>
    <source>
        <strain evidence="2">NBRC 3266</strain>
    </source>
</reference>
<dbReference type="EMBL" id="BSNV01000027">
    <property type="protein sequence ID" value="GLQ66732.1"/>
    <property type="molecule type" value="Genomic_DNA"/>
</dbReference>